<sequence length="118" mass="13084">MAFSLRARRERGSLWAFAHGGAENDPPSVRRYVRLTSAGEKVNPGNPVGLPPLNPQSHHFKSDDYYLWSKRFEALFSAPPSSRTYAGVVITLESFEWNGHTVLSGITTEEQCGNPGYS</sequence>
<evidence type="ECO:0000313" key="1">
    <source>
        <dbReference type="EMBL" id="GIY46961.1"/>
    </source>
</evidence>
<keyword evidence="2" id="KW-1185">Reference proteome</keyword>
<reference evidence="1 2" key="1">
    <citation type="submission" date="2021-06" db="EMBL/GenBank/DDBJ databases">
        <title>Caerostris darwini draft genome.</title>
        <authorList>
            <person name="Kono N."/>
            <person name="Arakawa K."/>
        </authorList>
    </citation>
    <scope>NUCLEOTIDE SEQUENCE [LARGE SCALE GENOMIC DNA]</scope>
</reference>
<dbReference type="EMBL" id="BPLQ01009852">
    <property type="protein sequence ID" value="GIY46961.1"/>
    <property type="molecule type" value="Genomic_DNA"/>
</dbReference>
<accession>A0AAV4TNG1</accession>
<name>A0AAV4TNG1_9ARAC</name>
<gene>
    <name evidence="1" type="ORF">CDAR_238161</name>
</gene>
<comment type="caution">
    <text evidence="1">The sequence shown here is derived from an EMBL/GenBank/DDBJ whole genome shotgun (WGS) entry which is preliminary data.</text>
</comment>
<dbReference type="AlphaFoldDB" id="A0AAV4TNG1"/>
<evidence type="ECO:0000313" key="2">
    <source>
        <dbReference type="Proteomes" id="UP001054837"/>
    </source>
</evidence>
<proteinExistence type="predicted"/>
<protein>
    <submittedName>
        <fullName evidence="1">Uncharacterized protein</fullName>
    </submittedName>
</protein>
<organism evidence="1 2">
    <name type="scientific">Caerostris darwini</name>
    <dbReference type="NCBI Taxonomy" id="1538125"/>
    <lineage>
        <taxon>Eukaryota</taxon>
        <taxon>Metazoa</taxon>
        <taxon>Ecdysozoa</taxon>
        <taxon>Arthropoda</taxon>
        <taxon>Chelicerata</taxon>
        <taxon>Arachnida</taxon>
        <taxon>Araneae</taxon>
        <taxon>Araneomorphae</taxon>
        <taxon>Entelegynae</taxon>
        <taxon>Araneoidea</taxon>
        <taxon>Araneidae</taxon>
        <taxon>Caerostris</taxon>
    </lineage>
</organism>
<dbReference type="Proteomes" id="UP001054837">
    <property type="component" value="Unassembled WGS sequence"/>
</dbReference>